<evidence type="ECO:0000313" key="2">
    <source>
        <dbReference type="Proteomes" id="UP000240904"/>
    </source>
</evidence>
<sequence length="99" mass="10589">MFDKRFLVGIVLIVLTGCSSVIGVVRDKNTSTPISSATVTVMRTSTTTTTDAVGHYKLAGMFIPGDTMMINAPGYNIYTGTLRNGAGQEFIDVDLVPKK</sequence>
<comment type="caution">
    <text evidence="1">The sequence shown here is derived from an EMBL/GenBank/DDBJ whole genome shotgun (WGS) entry which is preliminary data.</text>
</comment>
<protein>
    <recommendedName>
        <fullName evidence="3">Carboxypeptidase regulatory-like domain-containing protein</fullName>
    </recommendedName>
</protein>
<accession>A0A2T3N052</accession>
<dbReference type="AlphaFoldDB" id="A0A2T3N052"/>
<gene>
    <name evidence="1" type="ORF">C9I89_07825</name>
</gene>
<organism evidence="1 2">
    <name type="scientific">Photobacterium lipolyticum</name>
    <dbReference type="NCBI Taxonomy" id="266810"/>
    <lineage>
        <taxon>Bacteria</taxon>
        <taxon>Pseudomonadati</taxon>
        <taxon>Pseudomonadota</taxon>
        <taxon>Gammaproteobacteria</taxon>
        <taxon>Vibrionales</taxon>
        <taxon>Vibrionaceae</taxon>
        <taxon>Photobacterium</taxon>
    </lineage>
</organism>
<dbReference type="Proteomes" id="UP000240904">
    <property type="component" value="Unassembled WGS sequence"/>
</dbReference>
<dbReference type="Gene3D" id="2.60.40.1120">
    <property type="entry name" value="Carboxypeptidase-like, regulatory domain"/>
    <property type="match status" value="1"/>
</dbReference>
<dbReference type="SUPFAM" id="SSF49464">
    <property type="entry name" value="Carboxypeptidase regulatory domain-like"/>
    <property type="match status" value="1"/>
</dbReference>
<dbReference type="OrthoDB" id="5918904at2"/>
<evidence type="ECO:0000313" key="1">
    <source>
        <dbReference type="EMBL" id="PSW05649.1"/>
    </source>
</evidence>
<proteinExistence type="predicted"/>
<name>A0A2T3N052_9GAMM</name>
<keyword evidence="2" id="KW-1185">Reference proteome</keyword>
<dbReference type="RefSeq" id="WP_107282801.1">
    <property type="nucleotide sequence ID" value="NZ_PYMC01000004.1"/>
</dbReference>
<dbReference type="EMBL" id="PYMC01000004">
    <property type="protein sequence ID" value="PSW05649.1"/>
    <property type="molecule type" value="Genomic_DNA"/>
</dbReference>
<reference evidence="1 2" key="1">
    <citation type="submission" date="2018-03" db="EMBL/GenBank/DDBJ databases">
        <title>Whole genome sequencing of Histamine producing bacteria.</title>
        <authorList>
            <person name="Butler K."/>
        </authorList>
    </citation>
    <scope>NUCLEOTIDE SEQUENCE [LARGE SCALE GENOMIC DNA]</scope>
    <source>
        <strain evidence="1 2">DSM 16190</strain>
    </source>
</reference>
<dbReference type="Pfam" id="PF13620">
    <property type="entry name" value="CarboxypepD_reg"/>
    <property type="match status" value="1"/>
</dbReference>
<evidence type="ECO:0008006" key="3">
    <source>
        <dbReference type="Google" id="ProtNLM"/>
    </source>
</evidence>
<dbReference type="PROSITE" id="PS51257">
    <property type="entry name" value="PROKAR_LIPOPROTEIN"/>
    <property type="match status" value="1"/>
</dbReference>
<dbReference type="InterPro" id="IPR008969">
    <property type="entry name" value="CarboxyPept-like_regulatory"/>
</dbReference>